<accession>A0A815M8N0</accession>
<organism evidence="1 6">
    <name type="scientific">Adineta steineri</name>
    <dbReference type="NCBI Taxonomy" id="433720"/>
    <lineage>
        <taxon>Eukaryota</taxon>
        <taxon>Metazoa</taxon>
        <taxon>Spiralia</taxon>
        <taxon>Gnathifera</taxon>
        <taxon>Rotifera</taxon>
        <taxon>Eurotatoria</taxon>
        <taxon>Bdelloidea</taxon>
        <taxon>Adinetida</taxon>
        <taxon>Adinetidae</taxon>
        <taxon>Adineta</taxon>
    </lineage>
</organism>
<dbReference type="Proteomes" id="UP000663832">
    <property type="component" value="Unassembled WGS sequence"/>
</dbReference>
<dbReference type="SUPFAM" id="SSF101898">
    <property type="entry name" value="NHL repeat"/>
    <property type="match status" value="1"/>
</dbReference>
<comment type="caution">
    <text evidence="1">The sequence shown here is derived from an EMBL/GenBank/DDBJ whole genome shotgun (WGS) entry which is preliminary data.</text>
</comment>
<proteinExistence type="predicted"/>
<reference evidence="1" key="1">
    <citation type="submission" date="2021-02" db="EMBL/GenBank/DDBJ databases">
        <authorList>
            <person name="Nowell W R."/>
        </authorList>
    </citation>
    <scope>NUCLEOTIDE SEQUENCE</scope>
</reference>
<dbReference type="OrthoDB" id="10005357at2759"/>
<gene>
    <name evidence="1" type="ORF">BJG266_LOCUS38490</name>
    <name evidence="2" type="ORF">BJG266_LOCUS38535</name>
    <name evidence="3" type="ORF">QVE165_LOCUS55362</name>
    <name evidence="4" type="ORF">QVE165_LOCUS55400</name>
</gene>
<dbReference type="EMBL" id="CAJNOI010001478">
    <property type="protein sequence ID" value="CAF1416719.1"/>
    <property type="molecule type" value="Genomic_DNA"/>
</dbReference>
<evidence type="ECO:0000313" key="2">
    <source>
        <dbReference type="EMBL" id="CAF1416719.1"/>
    </source>
</evidence>
<name>A0A815M8N0_9BILA</name>
<dbReference type="EMBL" id="CAJNOM010001800">
    <property type="protein sequence ID" value="CAF1619322.1"/>
    <property type="molecule type" value="Genomic_DNA"/>
</dbReference>
<dbReference type="EMBL" id="CAJNOI010001470">
    <property type="protein sequence ID" value="CAF1416000.1"/>
    <property type="molecule type" value="Genomic_DNA"/>
</dbReference>
<evidence type="ECO:0000313" key="3">
    <source>
        <dbReference type="EMBL" id="CAF1619100.1"/>
    </source>
</evidence>
<dbReference type="AlphaFoldDB" id="A0A815M8N0"/>
<dbReference type="Proteomes" id="UP000663877">
    <property type="component" value="Unassembled WGS sequence"/>
</dbReference>
<dbReference type="EMBL" id="CAJNOM010001793">
    <property type="protein sequence ID" value="CAF1619100.1"/>
    <property type="molecule type" value="Genomic_DNA"/>
</dbReference>
<keyword evidence="5" id="KW-1185">Reference proteome</keyword>
<sequence length="471" mass="56078">MNNSSFQICTICVEENIVKPKLGIHPCHGCQFSFCLIHLTKHRQELLQKLDSIIMQRDEIFETIFNNLNISNDNIKKSLKDNDEWETKMHEEVHEIAEQNRDRIRLEYSKQFNELKDRYALFTKELIDKRDNDDFFEYDIEQLSIKLEQFKQEVYEININLQLNHLDWSRLIHINEQEDSPISSYLNNSKLLFERQVISLHDRNCFFLAASNTYILAYILSINRNENRLVLYSTLNGNELCSTELDIRLGNVCDMIYVDKLNHCFLVVCRQAILIYEPEQMVLTNLSDIKPIDEHPFWSIAISYDTNDAFISLDSNGYIERWSIETHPNWVLIKRWNINEILQNIDQGIRMIRICETKNQLAIVILQQNRYWRIDLYDFNLKLIRYGRELILSNDIDKFSFGCRLIILPDNETWLLTERTTHSLWYANDLTVKQIDKHVHSACLIINNNNQQRKIVVSYSNDPKRIEIFNL</sequence>
<evidence type="ECO:0000313" key="4">
    <source>
        <dbReference type="EMBL" id="CAF1619322.1"/>
    </source>
</evidence>
<evidence type="ECO:0000313" key="6">
    <source>
        <dbReference type="Proteomes" id="UP000663877"/>
    </source>
</evidence>
<evidence type="ECO:0000313" key="5">
    <source>
        <dbReference type="Proteomes" id="UP000663832"/>
    </source>
</evidence>
<evidence type="ECO:0000313" key="1">
    <source>
        <dbReference type="EMBL" id="CAF1416000.1"/>
    </source>
</evidence>
<protein>
    <submittedName>
        <fullName evidence="1">Uncharacterized protein</fullName>
    </submittedName>
</protein>